<dbReference type="SUPFAM" id="SSF47986">
    <property type="entry name" value="DEATH domain"/>
    <property type="match status" value="1"/>
</dbReference>
<dbReference type="InterPro" id="IPR011029">
    <property type="entry name" value="DEATH-like_dom_sf"/>
</dbReference>
<dbReference type="PROSITE" id="PS50017">
    <property type="entry name" value="DEATH_DOMAIN"/>
    <property type="match status" value="1"/>
</dbReference>
<dbReference type="SMART" id="SM00248">
    <property type="entry name" value="ANK"/>
    <property type="match status" value="7"/>
</dbReference>
<gene>
    <name evidence="4" type="ORF">KP79_PYT07734</name>
</gene>
<dbReference type="PANTHER" id="PTHR24198:SF165">
    <property type="entry name" value="ANKYRIN REPEAT-CONTAINING PROTEIN-RELATED"/>
    <property type="match status" value="1"/>
</dbReference>
<dbReference type="InterPro" id="IPR027417">
    <property type="entry name" value="P-loop_NTPase"/>
</dbReference>
<dbReference type="Gene3D" id="3.40.50.300">
    <property type="entry name" value="P-loop containing nucleotide triphosphate hydrolases"/>
    <property type="match status" value="1"/>
</dbReference>
<evidence type="ECO:0000313" key="4">
    <source>
        <dbReference type="EMBL" id="OWF50642.1"/>
    </source>
</evidence>
<dbReference type="OrthoDB" id="10031931at2759"/>
<dbReference type="Pfam" id="PF12796">
    <property type="entry name" value="Ank_2"/>
    <property type="match status" value="1"/>
</dbReference>
<keyword evidence="2" id="KW-0040">ANK repeat</keyword>
<dbReference type="EMBL" id="NEDP02002533">
    <property type="protein sequence ID" value="OWF50642.1"/>
    <property type="molecule type" value="Genomic_DNA"/>
</dbReference>
<dbReference type="GO" id="GO:0007165">
    <property type="term" value="P:signal transduction"/>
    <property type="evidence" value="ECO:0007669"/>
    <property type="project" value="InterPro"/>
</dbReference>
<dbReference type="Pfam" id="PF08477">
    <property type="entry name" value="Roc"/>
    <property type="match status" value="1"/>
</dbReference>
<evidence type="ECO:0000313" key="5">
    <source>
        <dbReference type="Proteomes" id="UP000242188"/>
    </source>
</evidence>
<dbReference type="STRING" id="6573.A0A210QPI1"/>
<dbReference type="Gene3D" id="1.10.533.10">
    <property type="entry name" value="Death Domain, Fas"/>
    <property type="match status" value="1"/>
</dbReference>
<dbReference type="Proteomes" id="UP000242188">
    <property type="component" value="Unassembled WGS sequence"/>
</dbReference>
<name>A0A210QPI1_MIZYE</name>
<feature type="domain" description="Death" evidence="3">
    <location>
        <begin position="948"/>
        <end position="1037"/>
    </location>
</feature>
<evidence type="ECO:0000259" key="3">
    <source>
        <dbReference type="PROSITE" id="PS50017"/>
    </source>
</evidence>
<dbReference type="InterPro" id="IPR002110">
    <property type="entry name" value="Ankyrin_rpt"/>
</dbReference>
<dbReference type="SUPFAM" id="SSF52540">
    <property type="entry name" value="P-loop containing nucleoside triphosphate hydrolases"/>
    <property type="match status" value="1"/>
</dbReference>
<dbReference type="SUPFAM" id="SSF48403">
    <property type="entry name" value="Ankyrin repeat"/>
    <property type="match status" value="1"/>
</dbReference>
<keyword evidence="1" id="KW-0677">Repeat</keyword>
<dbReference type="InterPro" id="IPR036388">
    <property type="entry name" value="WH-like_DNA-bd_sf"/>
</dbReference>
<accession>A0A210QPI1</accession>
<dbReference type="InterPro" id="IPR036770">
    <property type="entry name" value="Ankyrin_rpt-contain_sf"/>
</dbReference>
<reference evidence="4 5" key="1">
    <citation type="journal article" date="2017" name="Nat. Ecol. Evol.">
        <title>Scallop genome provides insights into evolution of bilaterian karyotype and development.</title>
        <authorList>
            <person name="Wang S."/>
            <person name="Zhang J."/>
            <person name="Jiao W."/>
            <person name="Li J."/>
            <person name="Xun X."/>
            <person name="Sun Y."/>
            <person name="Guo X."/>
            <person name="Huan P."/>
            <person name="Dong B."/>
            <person name="Zhang L."/>
            <person name="Hu X."/>
            <person name="Sun X."/>
            <person name="Wang J."/>
            <person name="Zhao C."/>
            <person name="Wang Y."/>
            <person name="Wang D."/>
            <person name="Huang X."/>
            <person name="Wang R."/>
            <person name="Lv J."/>
            <person name="Li Y."/>
            <person name="Zhang Z."/>
            <person name="Liu B."/>
            <person name="Lu W."/>
            <person name="Hui Y."/>
            <person name="Liang J."/>
            <person name="Zhou Z."/>
            <person name="Hou R."/>
            <person name="Li X."/>
            <person name="Liu Y."/>
            <person name="Li H."/>
            <person name="Ning X."/>
            <person name="Lin Y."/>
            <person name="Zhao L."/>
            <person name="Xing Q."/>
            <person name="Dou J."/>
            <person name="Li Y."/>
            <person name="Mao J."/>
            <person name="Guo H."/>
            <person name="Dou H."/>
            <person name="Li T."/>
            <person name="Mu C."/>
            <person name="Jiang W."/>
            <person name="Fu Q."/>
            <person name="Fu X."/>
            <person name="Miao Y."/>
            <person name="Liu J."/>
            <person name="Yu Q."/>
            <person name="Li R."/>
            <person name="Liao H."/>
            <person name="Li X."/>
            <person name="Kong Y."/>
            <person name="Jiang Z."/>
            <person name="Chourrout D."/>
            <person name="Li R."/>
            <person name="Bao Z."/>
        </authorList>
    </citation>
    <scope>NUCLEOTIDE SEQUENCE [LARGE SCALE GENOMIC DNA]</scope>
    <source>
        <strain evidence="4 5">PY_sf001</strain>
    </source>
</reference>
<evidence type="ECO:0000256" key="1">
    <source>
        <dbReference type="ARBA" id="ARBA00022737"/>
    </source>
</evidence>
<keyword evidence="5" id="KW-1185">Reference proteome</keyword>
<evidence type="ECO:0000256" key="2">
    <source>
        <dbReference type="ARBA" id="ARBA00023043"/>
    </source>
</evidence>
<comment type="caution">
    <text evidence="4">The sequence shown here is derived from an EMBL/GenBank/DDBJ whole genome shotgun (WGS) entry which is preliminary data.</text>
</comment>
<dbReference type="Gene3D" id="1.10.10.10">
    <property type="entry name" value="Winged helix-like DNA-binding domain superfamily/Winged helix DNA-binding domain"/>
    <property type="match status" value="1"/>
</dbReference>
<dbReference type="PANTHER" id="PTHR24198">
    <property type="entry name" value="ANKYRIN REPEAT AND PROTEIN KINASE DOMAIN-CONTAINING PROTEIN"/>
    <property type="match status" value="1"/>
</dbReference>
<dbReference type="Gene3D" id="1.25.40.20">
    <property type="entry name" value="Ankyrin repeat-containing domain"/>
    <property type="match status" value="2"/>
</dbReference>
<dbReference type="InterPro" id="IPR000488">
    <property type="entry name" value="Death_dom"/>
</dbReference>
<protein>
    <recommendedName>
        <fullName evidence="3">Death domain-containing protein</fullName>
    </recommendedName>
</protein>
<sequence>MPTVTIQRYDWIIFERKRYPVLWLAYTGDLAGLRLCLEHVKDVTEIRDVNTNTSILGWAVVGDQVTIIKYLIDRYPKLLTLTNKYGASPLFLCSVSGNVDMFKLFVKKGLSPHMRIVHLDTVLMLTASRGHRSLTRHIVETYPDMLRKISNDNMDVFLYSCYSGSVDMFDYMLQHNLDPTVSDIDGINCLMIAAWCGHEILLRYILKNASRLNISIHATDTDGNSAVLYAMYGEHSHVIDILLEAGVEPPENISHQLDKYLRLFSGHKEKYRHVRVVFVGPENVGKTTLCLRLQDRHVDISVRRPTMGAELFLQLYEIGWNSKRWIRMKTDKTEAVIQKRLGAILRTMNDNDISPLVTLDLPVPNRLSLLNQQESKPGVPDDQLQSQDTLRNVRVRETSLVHQYSEQQDEDVAFLSMWDMGGDQAFQASNSVFISAHGVYIVTFRAIDYFTDDMQMERLKNWVRNIGAYSQVYNPNRRRKHLPPIILVGTHMDKVKAMCKDDTRVEKEKKLLDMRDMMCTISELTTRRKTEGLVFLKFCTVDNSIDDDPAFEKIRGYILEAAAYQDQWERELPVTWLALEREILEKRRQHHNVITFQEVMDMDAECELPTKDEEEIQIFIEYLHSTRCVLYFRKYRKVINALREILTDEKFLPTDDLLLAADLIKFSRNAILTVDLAKMLWQSKEDNSYIQHVDILFAFLEEFGLLVKAFLGQDKEGKPLYDDDYTVPSKLQRAPDMNRMSDLLKVKGTVCSRTLCLVFEDIFTPQELFDRIYAGIITTFKPGEEASRGSFSQTNLDRQIYKDLGCFKIDDLCNMVVRMQWEQSMIAVTLFTTSEPQIPDDTGRKVRQKLETIIRHTLEVSRQEHLEYRYKLHCRFYLKPSDNPREEDGIVRTMRGLPCQGEGCSGKHILTKRDWRVWFPETKNMEVKKVKKSYASDLLNDKGLQDRVADELGAGWECVLTALKVSQSRIERIKIDNVGSSLNQITTALIEWRNNYPEDRSEMDMLRDLSEAFRENDANSDVIDDELDLLTRSDIKE</sequence>
<organism evidence="4 5">
    <name type="scientific">Mizuhopecten yessoensis</name>
    <name type="common">Japanese scallop</name>
    <name type="synonym">Patinopecten yessoensis</name>
    <dbReference type="NCBI Taxonomy" id="6573"/>
    <lineage>
        <taxon>Eukaryota</taxon>
        <taxon>Metazoa</taxon>
        <taxon>Spiralia</taxon>
        <taxon>Lophotrochozoa</taxon>
        <taxon>Mollusca</taxon>
        <taxon>Bivalvia</taxon>
        <taxon>Autobranchia</taxon>
        <taxon>Pteriomorphia</taxon>
        <taxon>Pectinida</taxon>
        <taxon>Pectinoidea</taxon>
        <taxon>Pectinidae</taxon>
        <taxon>Mizuhopecten</taxon>
    </lineage>
</organism>
<dbReference type="AlphaFoldDB" id="A0A210QPI1"/>
<proteinExistence type="predicted"/>